<feature type="transmembrane region" description="Helical" evidence="8">
    <location>
        <begin position="580"/>
        <end position="603"/>
    </location>
</feature>
<dbReference type="SUPFAM" id="SSF82861">
    <property type="entry name" value="Mechanosensitive channel protein MscS (YggB), transmembrane region"/>
    <property type="match status" value="1"/>
</dbReference>
<feature type="transmembrane region" description="Helical" evidence="8">
    <location>
        <begin position="489"/>
        <end position="514"/>
    </location>
</feature>
<feature type="transmembrane region" description="Helical" evidence="8">
    <location>
        <begin position="542"/>
        <end position="559"/>
    </location>
</feature>
<evidence type="ECO:0000256" key="8">
    <source>
        <dbReference type="SAM" id="Phobius"/>
    </source>
</evidence>
<comment type="subcellular location">
    <subcellularLocation>
        <location evidence="1">Cell membrane</location>
        <topology evidence="1">Multi-pass membrane protein</topology>
    </subcellularLocation>
</comment>
<feature type="signal peptide" evidence="9">
    <location>
        <begin position="1"/>
        <end position="24"/>
    </location>
</feature>
<dbReference type="InterPro" id="IPR011014">
    <property type="entry name" value="MscS_channel_TM-2"/>
</dbReference>
<evidence type="ECO:0000313" key="14">
    <source>
        <dbReference type="Proteomes" id="UP001528040"/>
    </source>
</evidence>
<dbReference type="EMBL" id="JAQIIO010000005">
    <property type="protein sequence ID" value="MDA5094679.1"/>
    <property type="molecule type" value="Genomic_DNA"/>
</dbReference>
<dbReference type="InterPro" id="IPR022249">
    <property type="entry name" value="DUF3772"/>
</dbReference>
<evidence type="ECO:0000259" key="12">
    <source>
        <dbReference type="Pfam" id="PF21082"/>
    </source>
</evidence>
<dbReference type="Gene3D" id="2.30.30.60">
    <property type="match status" value="1"/>
</dbReference>
<dbReference type="PANTHER" id="PTHR30347">
    <property type="entry name" value="POTASSIUM CHANNEL RELATED"/>
    <property type="match status" value="1"/>
</dbReference>
<dbReference type="InterPro" id="IPR006685">
    <property type="entry name" value="MscS_channel_2nd"/>
</dbReference>
<evidence type="ECO:0000259" key="10">
    <source>
        <dbReference type="Pfam" id="PF00924"/>
    </source>
</evidence>
<dbReference type="InterPro" id="IPR049278">
    <property type="entry name" value="MS_channel_C"/>
</dbReference>
<evidence type="ECO:0000256" key="3">
    <source>
        <dbReference type="ARBA" id="ARBA00022475"/>
    </source>
</evidence>
<dbReference type="Gene3D" id="1.10.287.1260">
    <property type="match status" value="1"/>
</dbReference>
<feature type="transmembrane region" description="Helical" evidence="8">
    <location>
        <begin position="609"/>
        <end position="638"/>
    </location>
</feature>
<dbReference type="RefSeq" id="WP_271054384.1">
    <property type="nucleotide sequence ID" value="NZ_JAQIIO010000005.1"/>
</dbReference>
<name>A0ABT4W2D1_9RHOB</name>
<dbReference type="InterPro" id="IPR052702">
    <property type="entry name" value="MscS-like_channel"/>
</dbReference>
<dbReference type="Pfam" id="PF12607">
    <property type="entry name" value="DUF3772"/>
    <property type="match status" value="1"/>
</dbReference>
<feature type="region of interest" description="Disordered" evidence="7">
    <location>
        <begin position="795"/>
        <end position="839"/>
    </location>
</feature>
<dbReference type="Pfam" id="PF21082">
    <property type="entry name" value="MS_channel_3rd"/>
    <property type="match status" value="1"/>
</dbReference>
<dbReference type="Gene3D" id="3.30.70.100">
    <property type="match status" value="1"/>
</dbReference>
<organism evidence="13 14">
    <name type="scientific">Aliiroseovarius salicola</name>
    <dbReference type="NCBI Taxonomy" id="3009082"/>
    <lineage>
        <taxon>Bacteria</taxon>
        <taxon>Pseudomonadati</taxon>
        <taxon>Pseudomonadota</taxon>
        <taxon>Alphaproteobacteria</taxon>
        <taxon>Rhodobacterales</taxon>
        <taxon>Paracoccaceae</taxon>
        <taxon>Aliiroseovarius</taxon>
    </lineage>
</organism>
<evidence type="ECO:0000256" key="5">
    <source>
        <dbReference type="ARBA" id="ARBA00022989"/>
    </source>
</evidence>
<feature type="transmembrane region" description="Helical" evidence="8">
    <location>
        <begin position="229"/>
        <end position="246"/>
    </location>
</feature>
<evidence type="ECO:0000313" key="13">
    <source>
        <dbReference type="EMBL" id="MDA5094679.1"/>
    </source>
</evidence>
<keyword evidence="9" id="KW-0732">Signal</keyword>
<feature type="transmembrane region" description="Helical" evidence="8">
    <location>
        <begin position="267"/>
        <end position="289"/>
    </location>
</feature>
<evidence type="ECO:0000256" key="2">
    <source>
        <dbReference type="ARBA" id="ARBA00008017"/>
    </source>
</evidence>
<keyword evidence="14" id="KW-1185">Reference proteome</keyword>
<dbReference type="SUPFAM" id="SSF82689">
    <property type="entry name" value="Mechanosensitive channel protein MscS (YggB), C-terminal domain"/>
    <property type="match status" value="1"/>
</dbReference>
<comment type="similarity">
    <text evidence="2">Belongs to the MscS (TC 1.A.23) family.</text>
</comment>
<dbReference type="InterPro" id="IPR023408">
    <property type="entry name" value="MscS_beta-dom_sf"/>
</dbReference>
<evidence type="ECO:0000259" key="11">
    <source>
        <dbReference type="Pfam" id="PF12607"/>
    </source>
</evidence>
<dbReference type="SUPFAM" id="SSF50182">
    <property type="entry name" value="Sm-like ribonucleoproteins"/>
    <property type="match status" value="1"/>
</dbReference>
<keyword evidence="6 8" id="KW-0472">Membrane</keyword>
<feature type="transmembrane region" description="Helical" evidence="8">
    <location>
        <begin position="380"/>
        <end position="401"/>
    </location>
</feature>
<dbReference type="Proteomes" id="UP001528040">
    <property type="component" value="Unassembled WGS sequence"/>
</dbReference>
<evidence type="ECO:0000256" key="7">
    <source>
        <dbReference type="SAM" id="MobiDB-lite"/>
    </source>
</evidence>
<sequence>MLRNYLALCLVALTFFGSAAGVMAQEGVSGNGTPLSVGLTQTSQNEKPPAYVLTRDGSPDYDSWGRLATRVEQALEVGRASDKVLRDLRAELNEWRALFSKAQSQHSVRIHTLKTQITTLGPVPEDERVEPTILSQRRAELTEELNAAQAPVEIAEEAYSRADVLIREIDSLMRSRQADLLLELGPTPLNPALWRNALSDLLTSLNLARTELSAIWGSDAQLKDFKQDFPITLVLLIVGFVLLIRARHWVMQTGTYLRRRRHGASRGVVGFVVSLGQVAAPLLGIYALIEALNLSGILGLRGQVIADALPAAGAFVFGSLWLANRVFGIEGASWTVIEMPTSVARAEAKANVALMGVMLAIWVVLTRLSDHETYAAETRAVLQFPILVLVGVLLVRMGRLLHLHAKMNLPEEQAGNFRANVMHLVSTLTTLVGFAGPILAAVGYSKLSAAFLFPWIMTLGVLALLEVLHRFFVAIYGTIRGQDETEARLALWPILTSFIVAIAALPLLALIWGARTTDLTELWTIVMGGIQLGDARITPRTFMVFAMIFVVGYTLTRLLQSMLKTSILPKTKMDIGGQNAISAGVGYVGIFLAALIAITSAGLDLSSVAIVAGALSVGIGFGLQNIVSNFISGIILLVERPISEGDWIEVGGQMGYVRDISVRSTRIETFDRSDVILPNSDLISGVVTNYTRGNSIGRIILPVGVAYGTDTKRVEEVLREIVDAHPMVTVEPPPSVLFVGFGADSLDFEIRAILRDVNFSLSVKSELNHEIARRFVEEGFEIPFAQRDLWIRNPEALRPEGPREKPPSETKAKKTVTDSFTLEDMQDTADDGVVGDADE</sequence>
<feature type="transmembrane region" description="Helical" evidence="8">
    <location>
        <begin position="450"/>
        <end position="468"/>
    </location>
</feature>
<evidence type="ECO:0000256" key="1">
    <source>
        <dbReference type="ARBA" id="ARBA00004651"/>
    </source>
</evidence>
<comment type="caution">
    <text evidence="13">The sequence shown here is derived from an EMBL/GenBank/DDBJ whole genome shotgun (WGS) entry which is preliminary data.</text>
</comment>
<keyword evidence="4 8" id="KW-0812">Transmembrane</keyword>
<dbReference type="InterPro" id="IPR010920">
    <property type="entry name" value="LSM_dom_sf"/>
</dbReference>
<feature type="domain" description="DUF3772" evidence="11">
    <location>
        <begin position="154"/>
        <end position="201"/>
    </location>
</feature>
<proteinExistence type="inferred from homology"/>
<feature type="chain" id="PRO_5046192914" evidence="9">
    <location>
        <begin position="25"/>
        <end position="839"/>
    </location>
</feature>
<keyword evidence="5 8" id="KW-1133">Transmembrane helix</keyword>
<protein>
    <submittedName>
        <fullName evidence="13">DUF3772 domain-containing protein</fullName>
    </submittedName>
</protein>
<dbReference type="PANTHER" id="PTHR30347:SF1">
    <property type="entry name" value="MECHANOSENSITIVE CHANNEL MSCK"/>
    <property type="match status" value="1"/>
</dbReference>
<feature type="transmembrane region" description="Helical" evidence="8">
    <location>
        <begin position="348"/>
        <end position="368"/>
    </location>
</feature>
<keyword evidence="3" id="KW-1003">Cell membrane</keyword>
<feature type="domain" description="Mechanosensitive ion channel MscS" evidence="10">
    <location>
        <begin position="625"/>
        <end position="692"/>
    </location>
</feature>
<evidence type="ECO:0000256" key="4">
    <source>
        <dbReference type="ARBA" id="ARBA00022692"/>
    </source>
</evidence>
<evidence type="ECO:0000256" key="9">
    <source>
        <dbReference type="SAM" id="SignalP"/>
    </source>
</evidence>
<feature type="transmembrane region" description="Helical" evidence="8">
    <location>
        <begin position="421"/>
        <end position="444"/>
    </location>
</feature>
<reference evidence="13 14" key="1">
    <citation type="submission" date="2023-01" db="EMBL/GenBank/DDBJ databases">
        <authorList>
            <person name="Yoon J.-W."/>
        </authorList>
    </citation>
    <scope>NUCLEOTIDE SEQUENCE [LARGE SCALE GENOMIC DNA]</scope>
    <source>
        <strain evidence="13 14">KMU-50</strain>
    </source>
</reference>
<feature type="domain" description="Mechanosensitive ion channel MscS C-terminal" evidence="12">
    <location>
        <begin position="701"/>
        <end position="782"/>
    </location>
</feature>
<gene>
    <name evidence="13" type="ORF">O2N63_11345</name>
</gene>
<dbReference type="InterPro" id="IPR011066">
    <property type="entry name" value="MscS_channel_C_sf"/>
</dbReference>
<accession>A0ABT4W2D1</accession>
<dbReference type="Pfam" id="PF00924">
    <property type="entry name" value="MS_channel_2nd"/>
    <property type="match status" value="1"/>
</dbReference>
<feature type="compositionally biased region" description="Basic and acidic residues" evidence="7">
    <location>
        <begin position="795"/>
        <end position="816"/>
    </location>
</feature>
<evidence type="ECO:0000256" key="6">
    <source>
        <dbReference type="ARBA" id="ARBA00023136"/>
    </source>
</evidence>
<feature type="transmembrane region" description="Helical" evidence="8">
    <location>
        <begin position="309"/>
        <end position="327"/>
    </location>
</feature>